<evidence type="ECO:0000256" key="1">
    <source>
        <dbReference type="ARBA" id="ARBA00004141"/>
    </source>
</evidence>
<dbReference type="AlphaFoldDB" id="A0A6G4W6L6"/>
<evidence type="ECO:0000313" key="9">
    <source>
        <dbReference type="Proteomes" id="UP001642900"/>
    </source>
</evidence>
<keyword evidence="4 6" id="KW-1133">Transmembrane helix</keyword>
<evidence type="ECO:0000256" key="5">
    <source>
        <dbReference type="ARBA" id="ARBA00023136"/>
    </source>
</evidence>
<dbReference type="InterPro" id="IPR050638">
    <property type="entry name" value="AA-Vitamin_Transporters"/>
</dbReference>
<organism evidence="8 9">
    <name type="scientific">Allomesorhizobium camelthorni</name>
    <dbReference type="NCBI Taxonomy" id="475069"/>
    <lineage>
        <taxon>Bacteria</taxon>
        <taxon>Pseudomonadati</taxon>
        <taxon>Pseudomonadota</taxon>
        <taxon>Alphaproteobacteria</taxon>
        <taxon>Hyphomicrobiales</taxon>
        <taxon>Phyllobacteriaceae</taxon>
        <taxon>Allomesorhizobium</taxon>
    </lineage>
</organism>
<feature type="transmembrane region" description="Helical" evidence="6">
    <location>
        <begin position="213"/>
        <end position="234"/>
    </location>
</feature>
<protein>
    <submittedName>
        <fullName evidence="8">DMT family transporter</fullName>
    </submittedName>
</protein>
<reference evidence="8 9" key="1">
    <citation type="submission" date="2020-02" db="EMBL/GenBank/DDBJ databases">
        <title>Genome sequence of strain CCNWXJ40-4.</title>
        <authorList>
            <person name="Gao J."/>
            <person name="Sun J."/>
        </authorList>
    </citation>
    <scope>NUCLEOTIDE SEQUENCE [LARGE SCALE GENOMIC DNA]</scope>
    <source>
        <strain evidence="8 9">CCNWXJ 40-4</strain>
    </source>
</reference>
<feature type="transmembrane region" description="Helical" evidence="6">
    <location>
        <begin position="121"/>
        <end position="141"/>
    </location>
</feature>
<comment type="subcellular location">
    <subcellularLocation>
        <location evidence="1">Membrane</location>
        <topology evidence="1">Multi-pass membrane protein</topology>
    </subcellularLocation>
</comment>
<name>A0A6G4W6L6_9HYPH</name>
<comment type="caution">
    <text evidence="8">The sequence shown here is derived from an EMBL/GenBank/DDBJ whole genome shotgun (WGS) entry which is preliminary data.</text>
</comment>
<keyword evidence="5 6" id="KW-0472">Membrane</keyword>
<dbReference type="Pfam" id="PF00892">
    <property type="entry name" value="EamA"/>
    <property type="match status" value="2"/>
</dbReference>
<keyword evidence="9" id="KW-1185">Reference proteome</keyword>
<dbReference type="GO" id="GO:0016020">
    <property type="term" value="C:membrane"/>
    <property type="evidence" value="ECO:0007669"/>
    <property type="project" value="UniProtKB-SubCell"/>
</dbReference>
<dbReference type="EMBL" id="JAAKZF010000001">
    <property type="protein sequence ID" value="NGO49817.1"/>
    <property type="molecule type" value="Genomic_DNA"/>
</dbReference>
<dbReference type="Proteomes" id="UP001642900">
    <property type="component" value="Unassembled WGS sequence"/>
</dbReference>
<dbReference type="InterPro" id="IPR000620">
    <property type="entry name" value="EamA_dom"/>
</dbReference>
<evidence type="ECO:0000256" key="4">
    <source>
        <dbReference type="ARBA" id="ARBA00022989"/>
    </source>
</evidence>
<dbReference type="RefSeq" id="WP_165022117.1">
    <property type="nucleotide sequence ID" value="NZ_JAAKZF010000001.1"/>
</dbReference>
<feature type="transmembrane region" description="Helical" evidence="6">
    <location>
        <begin position="153"/>
        <end position="171"/>
    </location>
</feature>
<proteinExistence type="inferred from homology"/>
<dbReference type="PANTHER" id="PTHR32322:SF2">
    <property type="entry name" value="EAMA DOMAIN-CONTAINING PROTEIN"/>
    <property type="match status" value="1"/>
</dbReference>
<dbReference type="InterPro" id="IPR037185">
    <property type="entry name" value="EmrE-like"/>
</dbReference>
<feature type="transmembrane region" description="Helical" evidence="6">
    <location>
        <begin position="270"/>
        <end position="287"/>
    </location>
</feature>
<feature type="domain" description="EamA" evidence="7">
    <location>
        <begin position="5"/>
        <end position="137"/>
    </location>
</feature>
<evidence type="ECO:0000256" key="3">
    <source>
        <dbReference type="ARBA" id="ARBA00022692"/>
    </source>
</evidence>
<feature type="transmembrane region" description="Helical" evidence="6">
    <location>
        <begin position="67"/>
        <end position="90"/>
    </location>
</feature>
<feature type="transmembrane region" description="Helical" evidence="6">
    <location>
        <begin position="96"/>
        <end position="114"/>
    </location>
</feature>
<evidence type="ECO:0000256" key="6">
    <source>
        <dbReference type="SAM" id="Phobius"/>
    </source>
</evidence>
<evidence type="ECO:0000256" key="2">
    <source>
        <dbReference type="ARBA" id="ARBA00007362"/>
    </source>
</evidence>
<feature type="transmembrane region" description="Helical" evidence="6">
    <location>
        <begin position="38"/>
        <end position="55"/>
    </location>
</feature>
<comment type="similarity">
    <text evidence="2">Belongs to the EamA transporter family.</text>
</comment>
<keyword evidence="3 6" id="KW-0812">Transmembrane</keyword>
<evidence type="ECO:0000259" key="7">
    <source>
        <dbReference type="Pfam" id="PF00892"/>
    </source>
</evidence>
<feature type="domain" description="EamA" evidence="7">
    <location>
        <begin position="153"/>
        <end position="286"/>
    </location>
</feature>
<feature type="transmembrane region" description="Helical" evidence="6">
    <location>
        <begin position="246"/>
        <end position="264"/>
    </location>
</feature>
<sequence>MTKNAYLLLGLTTLFWGGNAVAGKLAVGHVSPMLLTTLRWGLAMAILLAIGWPRLRADWSKVRRRLLYLTALGALGFTAFNMALYTALIYTSAINASIEQAGIPMLIFAGNFLLFRMRVTWAQIVGFVLSLAGVAVAASHGDPVALLHLDVNFGDLLMLIAALVYAAYTVALRFRPMIHWQSLMIMLTGTAFVTCIPFALAEFWTANAIVPDAQGWAIVIYTVLFPSILAQIFYIRGVELIGANRAGLFINLVPIFGTLLSILLLGEDFYAYHGLALIMVVGGIWLAEHSGRKMAG</sequence>
<dbReference type="PANTHER" id="PTHR32322">
    <property type="entry name" value="INNER MEMBRANE TRANSPORTER"/>
    <property type="match status" value="1"/>
</dbReference>
<gene>
    <name evidence="8" type="ORF">G6N73_01270</name>
</gene>
<dbReference type="SUPFAM" id="SSF103481">
    <property type="entry name" value="Multidrug resistance efflux transporter EmrE"/>
    <property type="match status" value="2"/>
</dbReference>
<evidence type="ECO:0000313" key="8">
    <source>
        <dbReference type="EMBL" id="NGO49817.1"/>
    </source>
</evidence>
<accession>A0A6G4W6L6</accession>
<feature type="transmembrane region" description="Helical" evidence="6">
    <location>
        <begin position="183"/>
        <end position="201"/>
    </location>
</feature>